<dbReference type="Pfam" id="PF10604">
    <property type="entry name" value="Polyketide_cyc2"/>
    <property type="match status" value="1"/>
</dbReference>
<dbReference type="OrthoDB" id="191189at2"/>
<dbReference type="Proteomes" id="UP000316092">
    <property type="component" value="Unassembled WGS sequence"/>
</dbReference>
<comment type="caution">
    <text evidence="1">The sequence shown here is derived from an EMBL/GenBank/DDBJ whole genome shotgun (WGS) entry which is preliminary data.</text>
</comment>
<dbReference type="InterPro" id="IPR023393">
    <property type="entry name" value="START-like_dom_sf"/>
</dbReference>
<dbReference type="PANTHER" id="PTHR36166:SF1">
    <property type="entry name" value="SRPBCC DOMAIN-CONTAINING PROTEIN"/>
    <property type="match status" value="1"/>
</dbReference>
<gene>
    <name evidence="1" type="ORF">FNU79_16165</name>
</gene>
<sequence length="191" mass="21799">MPIHSLSRELWITYATDSAILHLGLQKALKYAVKRPAPTQRLGGSFLFCRTPLLFEIGAAPERVWEVLTDAGRYPEWNPVIVRLEGELKAGKTIEFENRSGKSSMVFRPKVLTVTPDKELRWLGRLWVPGLFDGEHAFVLDEVRPGVTRLRHGERFRGLLVPFLHGWIRGSVREDFTRINAALKERAEQAT</sequence>
<dbReference type="AlphaFoldDB" id="A0A553UKP6"/>
<organism evidence="1 2">
    <name type="scientific">Deinococcus detaillensis</name>
    <dbReference type="NCBI Taxonomy" id="2592048"/>
    <lineage>
        <taxon>Bacteria</taxon>
        <taxon>Thermotogati</taxon>
        <taxon>Deinococcota</taxon>
        <taxon>Deinococci</taxon>
        <taxon>Deinococcales</taxon>
        <taxon>Deinococcaceae</taxon>
        <taxon>Deinococcus</taxon>
    </lineage>
</organism>
<dbReference type="CDD" id="cd07822">
    <property type="entry name" value="SRPBCC_4"/>
    <property type="match status" value="1"/>
</dbReference>
<dbReference type="Gene3D" id="3.30.530.20">
    <property type="match status" value="1"/>
</dbReference>
<evidence type="ECO:0000313" key="1">
    <source>
        <dbReference type="EMBL" id="TSA80777.1"/>
    </source>
</evidence>
<keyword evidence="2" id="KW-1185">Reference proteome</keyword>
<proteinExistence type="predicted"/>
<dbReference type="SUPFAM" id="SSF55961">
    <property type="entry name" value="Bet v1-like"/>
    <property type="match status" value="1"/>
</dbReference>
<reference evidence="1 2" key="1">
    <citation type="submission" date="2019-07" db="EMBL/GenBank/DDBJ databases">
        <title>Deinococcus detaillus sp. nov., isolated from humus soil in Antarctica.</title>
        <authorList>
            <person name="Zhang K."/>
        </authorList>
    </citation>
    <scope>NUCLEOTIDE SEQUENCE [LARGE SCALE GENOMIC DNA]</scope>
    <source>
        <strain evidence="1 2">H1</strain>
    </source>
</reference>
<dbReference type="PANTHER" id="PTHR36166">
    <property type="entry name" value="CHROMOSOME 9, WHOLE GENOME SHOTGUN SEQUENCE"/>
    <property type="match status" value="1"/>
</dbReference>
<dbReference type="EMBL" id="VKDB01000027">
    <property type="protein sequence ID" value="TSA80777.1"/>
    <property type="molecule type" value="Genomic_DNA"/>
</dbReference>
<name>A0A553UKP6_9DEIO</name>
<dbReference type="InterPro" id="IPR019587">
    <property type="entry name" value="Polyketide_cyclase/dehydratase"/>
</dbReference>
<protein>
    <submittedName>
        <fullName evidence="1">SRPBCC domain-containing protein</fullName>
    </submittedName>
</protein>
<evidence type="ECO:0000313" key="2">
    <source>
        <dbReference type="Proteomes" id="UP000316092"/>
    </source>
</evidence>
<accession>A0A553UKP6</accession>